<feature type="compositionally biased region" description="Basic residues" evidence="5">
    <location>
        <begin position="310"/>
        <end position="321"/>
    </location>
</feature>
<dbReference type="InterPro" id="IPR058533">
    <property type="entry name" value="Cation_efflux_TM"/>
</dbReference>
<feature type="transmembrane region" description="Helical" evidence="6">
    <location>
        <begin position="449"/>
        <end position="470"/>
    </location>
</feature>
<dbReference type="Pfam" id="PF01545">
    <property type="entry name" value="Cation_efflux"/>
    <property type="match status" value="1"/>
</dbReference>
<proteinExistence type="predicted"/>
<feature type="compositionally biased region" description="Low complexity" evidence="5">
    <location>
        <begin position="247"/>
        <end position="267"/>
    </location>
</feature>
<keyword evidence="4 6" id="KW-0472">Membrane</keyword>
<evidence type="ECO:0000256" key="1">
    <source>
        <dbReference type="ARBA" id="ARBA00004141"/>
    </source>
</evidence>
<gene>
    <name evidence="8" type="ORF">GFSPODELE1_LOCUS7495</name>
</gene>
<evidence type="ECO:0000256" key="4">
    <source>
        <dbReference type="ARBA" id="ARBA00023136"/>
    </source>
</evidence>
<feature type="compositionally biased region" description="Low complexity" evidence="5">
    <location>
        <begin position="196"/>
        <end position="207"/>
    </location>
</feature>
<feature type="transmembrane region" description="Helical" evidence="6">
    <location>
        <begin position="558"/>
        <end position="577"/>
    </location>
</feature>
<name>A0ABP1DSI5_9APHY</name>
<dbReference type="SUPFAM" id="SSF161111">
    <property type="entry name" value="Cation efflux protein transmembrane domain-like"/>
    <property type="match status" value="1"/>
</dbReference>
<feature type="transmembrane region" description="Helical" evidence="6">
    <location>
        <begin position="621"/>
        <end position="639"/>
    </location>
</feature>
<keyword evidence="9" id="KW-1185">Reference proteome</keyword>
<organism evidence="8 9">
    <name type="scientific">Somion occarium</name>
    <dbReference type="NCBI Taxonomy" id="3059160"/>
    <lineage>
        <taxon>Eukaryota</taxon>
        <taxon>Fungi</taxon>
        <taxon>Dikarya</taxon>
        <taxon>Basidiomycota</taxon>
        <taxon>Agaricomycotina</taxon>
        <taxon>Agaricomycetes</taxon>
        <taxon>Polyporales</taxon>
        <taxon>Cerrenaceae</taxon>
        <taxon>Somion</taxon>
    </lineage>
</organism>
<evidence type="ECO:0000256" key="5">
    <source>
        <dbReference type="SAM" id="MobiDB-lite"/>
    </source>
</evidence>
<evidence type="ECO:0000256" key="2">
    <source>
        <dbReference type="ARBA" id="ARBA00022692"/>
    </source>
</evidence>
<sequence>MKPPGIAVQLEPNGLASSELPIGLEASQPISIPNRNTAQVNHLSAPSERTRVNSSPSTAALLEQLPPSQSHPPSAGPYRTSFAIPRPPALNGVSNTHLHPMNGHHRHQAPSMRQSLSLPSHSSSHSRTRSVSGPFSPSTPSPLSSSFPSSTSSPFPSKPTSPTLYRFPGPSSSESDLNGTPPNGRAVSIKATNGITPSSSTGSSAAGHIRRHSRLHSRNLSIYFPRPGSLPSTSIAEDGYQELDFTPSSSLRSVSSNSDDSSVLMPSMSSPTPGQRSFREGFTFGARPPADSNGELNGHAMPEMTPSNRASRRGHHHKHSLSHNFFSFLEPGDELHTNPTPTPVSPWNPGSSFPSSPSGPAAETSAHAHSHSQMHAHSHSHSHSQSPEPHAPESHSDVHPPRSKSPIGSICADPAISPVAVTMATLQFALGAALWISGQQTGSLACTGLGYWVVFDSFGIALGSVVPSWLAKPSMKNPSRRPFGNARLETLLIYAQSIYLVFAAVYVCKETLEHFLLASGEGHHHHHGDEVTDIFGYLLVFYLASALVAYRQLDRIDFPPFLLLMTMGSLLVSAVGFDNQAKLVSIANNFIPPVQVLLPARYRYRSPSYPSYLANLLSNPYTLSPLFFCGSIFGAYLFIPPFQHRDFDLFLAAVETIVTFYLAYPAAVALGSVLLQTAPSRGLPGARMEAFLRAMREIERHPKVLHVPPPHIWQLTPPLQRPSGYGARHPKALGPAQRIVVTMELHTSSSITDQELLELTQWAQGRCMNALRFGMGEGDGGECEAEVGVGIIREDPTKIKE</sequence>
<feature type="compositionally biased region" description="Polar residues" evidence="5">
    <location>
        <begin position="170"/>
        <end position="181"/>
    </location>
</feature>
<feature type="transmembrane region" description="Helical" evidence="6">
    <location>
        <begin position="534"/>
        <end position="551"/>
    </location>
</feature>
<comment type="subcellular location">
    <subcellularLocation>
        <location evidence="1">Membrane</location>
        <topology evidence="1">Multi-pass membrane protein</topology>
    </subcellularLocation>
</comment>
<keyword evidence="2 6" id="KW-0812">Transmembrane</keyword>
<feature type="domain" description="Cation efflux protein transmembrane" evidence="7">
    <location>
        <begin position="426"/>
        <end position="675"/>
    </location>
</feature>
<evidence type="ECO:0000313" key="8">
    <source>
        <dbReference type="EMBL" id="CAL1709767.1"/>
    </source>
</evidence>
<dbReference type="InterPro" id="IPR027469">
    <property type="entry name" value="Cation_efflux_TMD_sf"/>
</dbReference>
<evidence type="ECO:0000259" key="7">
    <source>
        <dbReference type="Pfam" id="PF01545"/>
    </source>
</evidence>
<feature type="region of interest" description="Disordered" evidence="5">
    <location>
        <begin position="246"/>
        <end position="407"/>
    </location>
</feature>
<feature type="compositionally biased region" description="Low complexity" evidence="5">
    <location>
        <begin position="347"/>
        <end position="367"/>
    </location>
</feature>
<feature type="compositionally biased region" description="Basic residues" evidence="5">
    <location>
        <begin position="368"/>
        <end position="382"/>
    </location>
</feature>
<feature type="compositionally biased region" description="Basic and acidic residues" evidence="5">
    <location>
        <begin position="390"/>
        <end position="400"/>
    </location>
</feature>
<accession>A0ABP1DSI5</accession>
<evidence type="ECO:0000256" key="6">
    <source>
        <dbReference type="SAM" id="Phobius"/>
    </source>
</evidence>
<dbReference type="Gene3D" id="1.20.1510.10">
    <property type="entry name" value="Cation efflux protein transmembrane domain"/>
    <property type="match status" value="1"/>
</dbReference>
<dbReference type="EMBL" id="OZ037948">
    <property type="protein sequence ID" value="CAL1709767.1"/>
    <property type="molecule type" value="Genomic_DNA"/>
</dbReference>
<feature type="compositionally biased region" description="Low complexity" evidence="5">
    <location>
        <begin position="111"/>
        <end position="163"/>
    </location>
</feature>
<dbReference type="Proteomes" id="UP001497453">
    <property type="component" value="Chromosome 5"/>
</dbReference>
<protein>
    <recommendedName>
        <fullName evidence="7">Cation efflux protein transmembrane domain-containing protein</fullName>
    </recommendedName>
</protein>
<evidence type="ECO:0000256" key="3">
    <source>
        <dbReference type="ARBA" id="ARBA00022989"/>
    </source>
</evidence>
<evidence type="ECO:0000313" key="9">
    <source>
        <dbReference type="Proteomes" id="UP001497453"/>
    </source>
</evidence>
<reference evidence="9" key="1">
    <citation type="submission" date="2024-04" db="EMBL/GenBank/DDBJ databases">
        <authorList>
            <person name="Shaw F."/>
            <person name="Minotto A."/>
        </authorList>
    </citation>
    <scope>NUCLEOTIDE SEQUENCE [LARGE SCALE GENOMIC DNA]</scope>
</reference>
<feature type="region of interest" description="Disordered" evidence="5">
    <location>
        <begin position="41"/>
        <end position="209"/>
    </location>
</feature>
<feature type="transmembrane region" description="Helical" evidence="6">
    <location>
        <begin position="651"/>
        <end position="675"/>
    </location>
</feature>
<keyword evidence="3 6" id="KW-1133">Transmembrane helix</keyword>
<feature type="transmembrane region" description="Helical" evidence="6">
    <location>
        <begin position="491"/>
        <end position="507"/>
    </location>
</feature>